<evidence type="ECO:0000256" key="3">
    <source>
        <dbReference type="ARBA" id="ARBA00022729"/>
    </source>
</evidence>
<organism evidence="5 6">
    <name type="scientific">Advenella incenata</name>
    <dbReference type="NCBI Taxonomy" id="267800"/>
    <lineage>
        <taxon>Bacteria</taxon>
        <taxon>Pseudomonadati</taxon>
        <taxon>Pseudomonadota</taxon>
        <taxon>Betaproteobacteria</taxon>
        <taxon>Burkholderiales</taxon>
        <taxon>Alcaligenaceae</taxon>
    </lineage>
</organism>
<evidence type="ECO:0000259" key="4">
    <source>
        <dbReference type="SMART" id="SM00062"/>
    </source>
</evidence>
<dbReference type="PANTHER" id="PTHR30024:SF47">
    <property type="entry name" value="TAURINE-BINDING PERIPLASMIC PROTEIN"/>
    <property type="match status" value="1"/>
</dbReference>
<comment type="subcellular location">
    <subcellularLocation>
        <location evidence="1">Periplasm</location>
    </subcellularLocation>
</comment>
<evidence type="ECO:0000313" key="6">
    <source>
        <dbReference type="Proteomes" id="UP000293398"/>
    </source>
</evidence>
<accession>A0A4Q7VRC8</accession>
<dbReference type="GO" id="GO:0042918">
    <property type="term" value="P:alkanesulfonate transmembrane transport"/>
    <property type="evidence" value="ECO:0007669"/>
    <property type="project" value="TreeGrafter"/>
</dbReference>
<evidence type="ECO:0000313" key="5">
    <source>
        <dbReference type="EMBL" id="RZT99056.1"/>
    </source>
</evidence>
<dbReference type="Pfam" id="PF13379">
    <property type="entry name" value="NMT1_2"/>
    <property type="match status" value="1"/>
</dbReference>
<comment type="similarity">
    <text evidence="2">Belongs to the bacterial solute-binding protein SsuA/TauA family.</text>
</comment>
<dbReference type="Proteomes" id="UP000293398">
    <property type="component" value="Unassembled WGS sequence"/>
</dbReference>
<reference evidence="5 6" key="1">
    <citation type="submission" date="2019-02" db="EMBL/GenBank/DDBJ databases">
        <title>Genomic Encyclopedia of Type Strains, Phase IV (KMG-IV): sequencing the most valuable type-strain genomes for metagenomic binning, comparative biology and taxonomic classification.</title>
        <authorList>
            <person name="Goeker M."/>
        </authorList>
    </citation>
    <scope>NUCLEOTIDE SEQUENCE [LARGE SCALE GENOMIC DNA]</scope>
    <source>
        <strain evidence="5 6">DSM 23814</strain>
    </source>
</reference>
<gene>
    <name evidence="5" type="ORF">EV681_0838</name>
</gene>
<dbReference type="PROSITE" id="PS51318">
    <property type="entry name" value="TAT"/>
    <property type="match status" value="1"/>
</dbReference>
<dbReference type="Gene3D" id="3.40.190.10">
    <property type="entry name" value="Periplasmic binding protein-like II"/>
    <property type="match status" value="2"/>
</dbReference>
<dbReference type="OrthoDB" id="286202at2"/>
<dbReference type="EMBL" id="SHKO01000001">
    <property type="protein sequence ID" value="RZT99056.1"/>
    <property type="molecule type" value="Genomic_DNA"/>
</dbReference>
<comment type="caution">
    <text evidence="5">The sequence shown here is derived from an EMBL/GenBank/DDBJ whole genome shotgun (WGS) entry which is preliminary data.</text>
</comment>
<protein>
    <submittedName>
        <fullName evidence="5">NitT/TauT family transport system substrate-binding protein</fullName>
    </submittedName>
</protein>
<dbReference type="InterPro" id="IPR001638">
    <property type="entry name" value="Solute-binding_3/MltF_N"/>
</dbReference>
<keyword evidence="3" id="KW-0732">Signal</keyword>
<dbReference type="GO" id="GO:0042597">
    <property type="term" value="C:periplasmic space"/>
    <property type="evidence" value="ECO:0007669"/>
    <property type="project" value="UniProtKB-SubCell"/>
</dbReference>
<dbReference type="SUPFAM" id="SSF53850">
    <property type="entry name" value="Periplasmic binding protein-like II"/>
    <property type="match status" value="1"/>
</dbReference>
<proteinExistence type="inferred from homology"/>
<dbReference type="SMART" id="SM00062">
    <property type="entry name" value="PBPb"/>
    <property type="match status" value="1"/>
</dbReference>
<name>A0A4Q7VRC8_9BURK</name>
<dbReference type="InterPro" id="IPR006311">
    <property type="entry name" value="TAT_signal"/>
</dbReference>
<sequence>MSLSRRHLLKAAGLSGLATVWPGIGLAQNAPKLEKTDVSIAVGGKGLVYYLPLTIAEQKGFFKEEGLNVKVADFAGGSKALQAVVGGSADVCSGAFEHTISLQSKKQFFRAFVLQGRAPMIVLAGNKKTLAGYKSPADLKGKRIGVTAPGSSTNMLVSFFLDKHGLKDSDVSIIGVGGGAGAVSALRAGQIDALSNLDPVISLLDGTGDIFTIADTRTMKDTQAIFGGPMPAGCLYTSQRYIDENPGTVQALTNAMVKADKWIQTAGPDEIMKTVPKNYLLGNPDVYKLALTRSFEGLSPDGRIDPLGAETSLKAQAAYIAGFKAEAIDLSKCWTNDFTDKAANA</sequence>
<dbReference type="AlphaFoldDB" id="A0A4Q7VRC8"/>
<evidence type="ECO:0000256" key="1">
    <source>
        <dbReference type="ARBA" id="ARBA00004418"/>
    </source>
</evidence>
<feature type="domain" description="Solute-binding protein family 3/N-terminal" evidence="4">
    <location>
        <begin position="39"/>
        <end position="266"/>
    </location>
</feature>
<keyword evidence="6" id="KW-1185">Reference proteome</keyword>
<dbReference type="RefSeq" id="WP_130303352.1">
    <property type="nucleotide sequence ID" value="NZ_SHKO01000001.1"/>
</dbReference>
<dbReference type="PANTHER" id="PTHR30024">
    <property type="entry name" value="ALIPHATIC SULFONATES-BINDING PROTEIN-RELATED"/>
    <property type="match status" value="1"/>
</dbReference>
<evidence type="ECO:0000256" key="2">
    <source>
        <dbReference type="ARBA" id="ARBA00010742"/>
    </source>
</evidence>